<name>F4QLZ6_9CAUL</name>
<dbReference type="RefSeq" id="WP_006272767.1">
    <property type="nucleotide sequence ID" value="NZ_GL883077.1"/>
</dbReference>
<evidence type="ECO:0000313" key="2">
    <source>
        <dbReference type="EMBL" id="EGF93568.1"/>
    </source>
</evidence>
<evidence type="ECO:0000313" key="3">
    <source>
        <dbReference type="Proteomes" id="UP000006512"/>
    </source>
</evidence>
<feature type="domain" description="Glycosyltransferase 61 catalytic" evidence="1">
    <location>
        <begin position="164"/>
        <end position="338"/>
    </location>
</feature>
<dbReference type="Pfam" id="PF04577">
    <property type="entry name" value="Glyco_transf_61"/>
    <property type="match status" value="1"/>
</dbReference>
<evidence type="ECO:0000259" key="1">
    <source>
        <dbReference type="Pfam" id="PF04577"/>
    </source>
</evidence>
<dbReference type="STRING" id="715226.ABI_20080"/>
<protein>
    <recommendedName>
        <fullName evidence="1">Glycosyltransferase 61 catalytic domain-containing protein</fullName>
    </recommendedName>
</protein>
<keyword evidence="3" id="KW-1185">Reference proteome</keyword>
<dbReference type="AlphaFoldDB" id="F4QLZ6"/>
<dbReference type="GO" id="GO:0016757">
    <property type="term" value="F:glycosyltransferase activity"/>
    <property type="evidence" value="ECO:0007669"/>
    <property type="project" value="InterPro"/>
</dbReference>
<sequence>MAAGYSFTTLESIIASGEHDPASLGGRNFANRDYRVSFRCVADNPPPVDDVAALLPLDGYARLETGYRNAMRTPGYLANGIFTFEDYGFFDACAQPIHIGRREALMGEPICWGIDFADWHARTHNLADILDKSTGYLDQLMQKLRNQTVSGSAIVLSAPGQEIYGHWLLDVVPRLWTLNQAGHTTEPILFQGLPEWASYFLDIFDIDPARLRRHPASLFRVERALVPSASKSGFRLGTASLSAALAQVLDAHKPVEVPPKLVGEKIFFSRRKLAHSSRRSVVNIYAVEAEAARRGYHIVAPESLSVAQQIELMKTARIVVGEDGSALHNIVFAPKGAGLGVLNLPGRDNLWHLGLCQMLGHKAAYLDLPADPEWPLDLGRFNQLLDALENPL</sequence>
<dbReference type="eggNOG" id="COG4421">
    <property type="taxonomic scope" value="Bacteria"/>
</dbReference>
<reference evidence="3" key="1">
    <citation type="submission" date="2011-03" db="EMBL/GenBank/DDBJ databases">
        <title>Draft genome sequence of Brevundimonas diminuta.</title>
        <authorList>
            <person name="Brown P.J.B."/>
            <person name="Buechlein A."/>
            <person name="Hemmerich C."/>
            <person name="Brun Y.V."/>
        </authorList>
    </citation>
    <scope>NUCLEOTIDE SEQUENCE [LARGE SCALE GENOMIC DNA]</scope>
    <source>
        <strain evidence="3">C19</strain>
    </source>
</reference>
<accession>F4QLZ6</accession>
<dbReference type="HOGENOM" id="CLU_707221_0_0_5"/>
<gene>
    <name evidence="2" type="ORF">ABI_20080</name>
</gene>
<dbReference type="EMBL" id="GL883077">
    <property type="protein sequence ID" value="EGF93568.1"/>
    <property type="molecule type" value="Genomic_DNA"/>
</dbReference>
<proteinExistence type="predicted"/>
<organism evidence="2 3">
    <name type="scientific">Asticcacaulis biprosthecium C19</name>
    <dbReference type="NCBI Taxonomy" id="715226"/>
    <lineage>
        <taxon>Bacteria</taxon>
        <taxon>Pseudomonadati</taxon>
        <taxon>Pseudomonadota</taxon>
        <taxon>Alphaproteobacteria</taxon>
        <taxon>Caulobacterales</taxon>
        <taxon>Caulobacteraceae</taxon>
        <taxon>Asticcacaulis</taxon>
    </lineage>
</organism>
<dbReference type="Proteomes" id="UP000006512">
    <property type="component" value="Unassembled WGS sequence"/>
</dbReference>
<dbReference type="OrthoDB" id="7169123at2"/>
<dbReference type="InterPro" id="IPR049625">
    <property type="entry name" value="Glyco_transf_61_cat"/>
</dbReference>